<accession>A0A9P0D870</accession>
<organism evidence="1 2">
    <name type="scientific">Psylliodes chrysocephalus</name>
    <dbReference type="NCBI Taxonomy" id="3402493"/>
    <lineage>
        <taxon>Eukaryota</taxon>
        <taxon>Metazoa</taxon>
        <taxon>Ecdysozoa</taxon>
        <taxon>Arthropoda</taxon>
        <taxon>Hexapoda</taxon>
        <taxon>Insecta</taxon>
        <taxon>Pterygota</taxon>
        <taxon>Neoptera</taxon>
        <taxon>Endopterygota</taxon>
        <taxon>Coleoptera</taxon>
        <taxon>Polyphaga</taxon>
        <taxon>Cucujiformia</taxon>
        <taxon>Chrysomeloidea</taxon>
        <taxon>Chrysomelidae</taxon>
        <taxon>Galerucinae</taxon>
        <taxon>Alticini</taxon>
        <taxon>Psylliodes</taxon>
    </lineage>
</organism>
<sequence length="128" mass="14413">MFSAKTEGFSTCVIDSNDNDMLILLVYFKNLLPSEILLVIRVAVRKIVLNESLTKTLPAFHILTGCDTISQFTGMGKKPIGKHSSTIPKIYLDSDQSTFPNNIKKFVINSYFSTFTIQSRLLHLEIQP</sequence>
<gene>
    <name evidence="1" type="ORF">PSYICH_LOCUS13306</name>
</gene>
<evidence type="ECO:0000313" key="1">
    <source>
        <dbReference type="EMBL" id="CAH1113639.1"/>
    </source>
</evidence>
<proteinExistence type="predicted"/>
<reference evidence="1" key="1">
    <citation type="submission" date="2022-01" db="EMBL/GenBank/DDBJ databases">
        <authorList>
            <person name="King R."/>
        </authorList>
    </citation>
    <scope>NUCLEOTIDE SEQUENCE</scope>
</reference>
<evidence type="ECO:0000313" key="2">
    <source>
        <dbReference type="Proteomes" id="UP001153636"/>
    </source>
</evidence>
<name>A0A9P0D870_9CUCU</name>
<keyword evidence="2" id="KW-1185">Reference proteome</keyword>
<dbReference type="EMBL" id="OV651819">
    <property type="protein sequence ID" value="CAH1113639.1"/>
    <property type="molecule type" value="Genomic_DNA"/>
</dbReference>
<dbReference type="AlphaFoldDB" id="A0A9P0D870"/>
<dbReference type="Proteomes" id="UP001153636">
    <property type="component" value="Chromosome 7"/>
</dbReference>
<dbReference type="OrthoDB" id="5949098at2759"/>
<protein>
    <submittedName>
        <fullName evidence="1">Uncharacterized protein</fullName>
    </submittedName>
</protein>